<dbReference type="EMBL" id="RHFK02000017">
    <property type="protein sequence ID" value="TWW61703.1"/>
    <property type="molecule type" value="Genomic_DNA"/>
</dbReference>
<evidence type="ECO:0000313" key="2">
    <source>
        <dbReference type="EMBL" id="TWW61703.1"/>
    </source>
</evidence>
<sequence length="216" mass="23774">MQYLGGKLSAAQLQVAGWVGNVRRSLQGALDLVWGSAEDKQEEEQDEGVDGGGRFQRAVSPLRNFARRSRRSLRRLSTRSRTTVHRKAGETRSAEDNSCTNVKEKGAEVLIDGVPDEQNEAPDQPSETDSPDPESDHHLETSSEDLDTTDFRSETDVAPFPELSSSPRTAAHLTGAARVLPPLPGTDEGRQMFMLLSKTPSQQLLLRLKNTLQLLL</sequence>
<name>A0A5C6N3D2_9TELE</name>
<keyword evidence="3" id="KW-1185">Reference proteome</keyword>
<proteinExistence type="predicted"/>
<feature type="region of interest" description="Disordered" evidence="1">
    <location>
        <begin position="36"/>
        <end position="150"/>
    </location>
</feature>
<reference evidence="2 3" key="1">
    <citation type="submission" date="2019-04" db="EMBL/GenBank/DDBJ databases">
        <title>Chromosome genome assembly for Takifugu flavidus.</title>
        <authorList>
            <person name="Xiao S."/>
        </authorList>
    </citation>
    <scope>NUCLEOTIDE SEQUENCE [LARGE SCALE GENOMIC DNA]</scope>
    <source>
        <strain evidence="2">HTHZ2018</strain>
        <tissue evidence="2">Muscle</tissue>
    </source>
</reference>
<dbReference type="Proteomes" id="UP000324091">
    <property type="component" value="Chromosome 4"/>
</dbReference>
<feature type="compositionally biased region" description="Basic residues" evidence="1">
    <location>
        <begin position="65"/>
        <end position="86"/>
    </location>
</feature>
<evidence type="ECO:0000256" key="1">
    <source>
        <dbReference type="SAM" id="MobiDB-lite"/>
    </source>
</evidence>
<evidence type="ECO:0000313" key="3">
    <source>
        <dbReference type="Proteomes" id="UP000324091"/>
    </source>
</evidence>
<feature type="compositionally biased region" description="Acidic residues" evidence="1">
    <location>
        <begin position="40"/>
        <end position="49"/>
    </location>
</feature>
<gene>
    <name evidence="2" type="ORF">D4764_04G0003500</name>
</gene>
<dbReference type="AlphaFoldDB" id="A0A5C6N3D2"/>
<accession>A0A5C6N3D2</accession>
<comment type="caution">
    <text evidence="2">The sequence shown here is derived from an EMBL/GenBank/DDBJ whole genome shotgun (WGS) entry which is preliminary data.</text>
</comment>
<organism evidence="2 3">
    <name type="scientific">Takifugu flavidus</name>
    <name type="common">sansaifugu</name>
    <dbReference type="NCBI Taxonomy" id="433684"/>
    <lineage>
        <taxon>Eukaryota</taxon>
        <taxon>Metazoa</taxon>
        <taxon>Chordata</taxon>
        <taxon>Craniata</taxon>
        <taxon>Vertebrata</taxon>
        <taxon>Euteleostomi</taxon>
        <taxon>Actinopterygii</taxon>
        <taxon>Neopterygii</taxon>
        <taxon>Teleostei</taxon>
        <taxon>Neoteleostei</taxon>
        <taxon>Acanthomorphata</taxon>
        <taxon>Eupercaria</taxon>
        <taxon>Tetraodontiformes</taxon>
        <taxon>Tetradontoidea</taxon>
        <taxon>Tetraodontidae</taxon>
        <taxon>Takifugu</taxon>
    </lineage>
</organism>
<protein>
    <submittedName>
        <fullName evidence="2">Uncharacterized protein</fullName>
    </submittedName>
</protein>